<dbReference type="Proteomes" id="UP000316360">
    <property type="component" value="Unassembled WGS sequence"/>
</dbReference>
<evidence type="ECO:0000313" key="9">
    <source>
        <dbReference type="Proteomes" id="UP000316360"/>
    </source>
</evidence>
<dbReference type="SUPFAM" id="SSF51306">
    <property type="entry name" value="LexA/Signal peptidase"/>
    <property type="match status" value="1"/>
</dbReference>
<keyword evidence="8" id="KW-0378">Hydrolase</keyword>
<reference evidence="8 9" key="1">
    <citation type="submission" date="2019-03" db="EMBL/GenBank/DDBJ databases">
        <title>Metabolic potential of uncultured bacteria and archaea associated with petroleum seepage in deep-sea sediments.</title>
        <authorList>
            <person name="Dong X."/>
            <person name="Hubert C."/>
        </authorList>
    </citation>
    <scope>NUCLEOTIDE SEQUENCE [LARGE SCALE GENOMIC DNA]</scope>
    <source>
        <strain evidence="8">E44_bin7</strain>
    </source>
</reference>
<name>A0A523S0T5_UNCAE</name>
<gene>
    <name evidence="8" type="ORF">E3J84_02615</name>
</gene>
<evidence type="ECO:0000256" key="5">
    <source>
        <dbReference type="ARBA" id="ARBA00023136"/>
    </source>
</evidence>
<dbReference type="GO" id="GO:0009003">
    <property type="term" value="F:signal peptidase activity"/>
    <property type="evidence" value="ECO:0007669"/>
    <property type="project" value="UniProtKB-EC"/>
</dbReference>
<evidence type="ECO:0000256" key="2">
    <source>
        <dbReference type="ARBA" id="ARBA00022670"/>
    </source>
</evidence>
<dbReference type="Pfam" id="PF00717">
    <property type="entry name" value="Peptidase_S24"/>
    <property type="match status" value="1"/>
</dbReference>
<evidence type="ECO:0000259" key="7">
    <source>
        <dbReference type="Pfam" id="PF00717"/>
    </source>
</evidence>
<evidence type="ECO:0000256" key="4">
    <source>
        <dbReference type="ARBA" id="ARBA00022989"/>
    </source>
</evidence>
<evidence type="ECO:0000256" key="3">
    <source>
        <dbReference type="ARBA" id="ARBA00022692"/>
    </source>
</evidence>
<dbReference type="EMBL" id="SOKJ01000137">
    <property type="protein sequence ID" value="TET11645.1"/>
    <property type="molecule type" value="Genomic_DNA"/>
</dbReference>
<dbReference type="CDD" id="cd06462">
    <property type="entry name" value="Peptidase_S24_S26"/>
    <property type="match status" value="1"/>
</dbReference>
<dbReference type="InterPro" id="IPR001733">
    <property type="entry name" value="Peptidase_S26B"/>
</dbReference>
<dbReference type="Gene3D" id="2.10.109.10">
    <property type="entry name" value="Umud Fragment, subunit A"/>
    <property type="match status" value="1"/>
</dbReference>
<keyword evidence="4" id="KW-1133">Transmembrane helix</keyword>
<comment type="caution">
    <text evidence="8">The sequence shown here is derived from an EMBL/GenBank/DDBJ whole genome shotgun (WGS) entry which is preliminary data.</text>
</comment>
<dbReference type="GO" id="GO:0006465">
    <property type="term" value="P:signal peptide processing"/>
    <property type="evidence" value="ECO:0007669"/>
    <property type="project" value="UniProtKB-UniRule"/>
</dbReference>
<dbReference type="InterPro" id="IPR036286">
    <property type="entry name" value="LexA/Signal_pep-like_sf"/>
</dbReference>
<proteinExistence type="predicted"/>
<keyword evidence="5" id="KW-0472">Membrane</keyword>
<dbReference type="NCBIfam" id="TIGR02228">
    <property type="entry name" value="sigpep_I_arch"/>
    <property type="match status" value="1"/>
</dbReference>
<dbReference type="InterPro" id="IPR015927">
    <property type="entry name" value="Peptidase_S24_S26A/B/C"/>
</dbReference>
<sequence length="171" mass="19067">MLEKTEILNLKRRDFASIAQEVLDRGKTFKFKAKGGSMSPFIRNGDVVEVVPVKGKINLGDVVLYRSFHGNSIIHRVIQRGKESIVTKGDSVPNSDQPVLSKQVLGRVMVVEKNGCRIRLDSPMGRLLNMLLATMSPFSFLIYPSLRLLKKAISPFTSNASNPCLFRLPHS</sequence>
<dbReference type="EC" id="3.4.21.89" evidence="6"/>
<dbReference type="GO" id="GO:0004252">
    <property type="term" value="F:serine-type endopeptidase activity"/>
    <property type="evidence" value="ECO:0007669"/>
    <property type="project" value="UniProtKB-UniRule"/>
</dbReference>
<protein>
    <recommendedName>
        <fullName evidence="6">Signal peptidase I</fullName>
        <ecNumber evidence="6">3.4.21.89</ecNumber>
    </recommendedName>
</protein>
<evidence type="ECO:0000256" key="1">
    <source>
        <dbReference type="ARBA" id="ARBA00004370"/>
    </source>
</evidence>
<organism evidence="8 9">
    <name type="scientific">Aerophobetes bacterium</name>
    <dbReference type="NCBI Taxonomy" id="2030807"/>
    <lineage>
        <taxon>Bacteria</taxon>
        <taxon>Candidatus Aerophobota</taxon>
    </lineage>
</organism>
<accession>A0A523S0T5</accession>
<keyword evidence="2" id="KW-0645">Protease</keyword>
<evidence type="ECO:0000256" key="6">
    <source>
        <dbReference type="NCBIfam" id="TIGR02228"/>
    </source>
</evidence>
<dbReference type="GO" id="GO:0016020">
    <property type="term" value="C:membrane"/>
    <property type="evidence" value="ECO:0007669"/>
    <property type="project" value="UniProtKB-SubCell"/>
</dbReference>
<feature type="domain" description="Peptidase S24/S26A/S26B/S26C" evidence="7">
    <location>
        <begin position="16"/>
        <end position="83"/>
    </location>
</feature>
<dbReference type="AlphaFoldDB" id="A0A523S0T5"/>
<comment type="subcellular location">
    <subcellularLocation>
        <location evidence="1">Membrane</location>
    </subcellularLocation>
</comment>
<evidence type="ECO:0000313" key="8">
    <source>
        <dbReference type="EMBL" id="TET11645.1"/>
    </source>
</evidence>
<keyword evidence="3" id="KW-0812">Transmembrane</keyword>